<reference evidence="8 9" key="1">
    <citation type="submission" date="2015-09" db="EMBL/GenBank/DDBJ databases">
        <title>Identification and resolution of microdiversity through metagenomic sequencing of parallel consortia.</title>
        <authorList>
            <person name="Nelson W.C."/>
            <person name="Romine M.F."/>
            <person name="Lindemann S.R."/>
        </authorList>
    </citation>
    <scope>NUCLEOTIDE SEQUENCE [LARGE SCALE GENOMIC DNA]</scope>
    <source>
        <strain evidence="8">Ana</strain>
    </source>
</reference>
<evidence type="ECO:0000256" key="6">
    <source>
        <dbReference type="ARBA" id="ARBA00023014"/>
    </source>
</evidence>
<organism evidence="8 9">
    <name type="scientific">Phormidesmis priestleyi Ana</name>
    <dbReference type="NCBI Taxonomy" id="1666911"/>
    <lineage>
        <taxon>Bacteria</taxon>
        <taxon>Bacillati</taxon>
        <taxon>Cyanobacteriota</taxon>
        <taxon>Cyanophyceae</taxon>
        <taxon>Leptolyngbyales</taxon>
        <taxon>Leptolyngbyaceae</taxon>
        <taxon>Phormidesmis</taxon>
    </lineage>
</organism>
<dbReference type="EMBL" id="LJZR01000033">
    <property type="protein sequence ID" value="KPQ33362.1"/>
    <property type="molecule type" value="Genomic_DNA"/>
</dbReference>
<evidence type="ECO:0000256" key="3">
    <source>
        <dbReference type="ARBA" id="ARBA00022691"/>
    </source>
</evidence>
<dbReference type="PANTHER" id="PTHR43787:SF11">
    <property type="entry name" value="UPF0026 PROTEIN SLR1464"/>
    <property type="match status" value="1"/>
</dbReference>
<dbReference type="SUPFAM" id="SSF102114">
    <property type="entry name" value="Radical SAM enzymes"/>
    <property type="match status" value="1"/>
</dbReference>
<dbReference type="SFLD" id="SFLDG01083">
    <property type="entry name" value="Uncharacterised_Radical_SAM_Su"/>
    <property type="match status" value="1"/>
</dbReference>
<evidence type="ECO:0000313" key="8">
    <source>
        <dbReference type="EMBL" id="KPQ33362.1"/>
    </source>
</evidence>
<dbReference type="Gene3D" id="3.20.20.70">
    <property type="entry name" value="Aldolase class I"/>
    <property type="match status" value="1"/>
</dbReference>
<gene>
    <name evidence="8" type="ORF">HLUCCA11_18755</name>
</gene>
<keyword evidence="6" id="KW-0411">Iron-sulfur</keyword>
<dbReference type="STRING" id="1666911.HLUCCA11_18755"/>
<evidence type="ECO:0000256" key="1">
    <source>
        <dbReference type="ARBA" id="ARBA00001966"/>
    </source>
</evidence>
<evidence type="ECO:0000256" key="2">
    <source>
        <dbReference type="ARBA" id="ARBA00022485"/>
    </source>
</evidence>
<evidence type="ECO:0000256" key="4">
    <source>
        <dbReference type="ARBA" id="ARBA00022723"/>
    </source>
</evidence>
<dbReference type="PANTHER" id="PTHR43787">
    <property type="entry name" value="FEMO COFACTOR BIOSYNTHESIS PROTEIN NIFB-RELATED"/>
    <property type="match status" value="1"/>
</dbReference>
<sequence length="270" mass="29706">MTQKTLPVHDFDPVYGPVTSWRFGRSLGIDAIGPISTCPFNCVYCQLGDIQHKTTQRQVFVSTAHIQQSLKRIDPATVDVVTLSGSGEPTLALNLADIITCAKAQLDRPVVVLTNGSLLGNPAVRSALQVADQVAVKLDALSDEMLQGVNRPTTELNWRSIVAGIKEFSSTYQGELALQTMLLSPWNAGKQAEYIQLIKEIMPDEIQLNTPSRPRARTRQLEARGNRVMAIGSPNLQPLKCVDLQTLQNFAVEIERCTGILTRYPQLKQA</sequence>
<dbReference type="GO" id="GO:0003824">
    <property type="term" value="F:catalytic activity"/>
    <property type="evidence" value="ECO:0007669"/>
    <property type="project" value="InterPro"/>
</dbReference>
<dbReference type="AlphaFoldDB" id="A0A0N8KMC6"/>
<keyword evidence="3" id="KW-0949">S-adenosyl-L-methionine</keyword>
<dbReference type="GO" id="GO:0051539">
    <property type="term" value="F:4 iron, 4 sulfur cluster binding"/>
    <property type="evidence" value="ECO:0007669"/>
    <property type="project" value="UniProtKB-KW"/>
</dbReference>
<name>A0A0N8KMC6_9CYAN</name>
<dbReference type="PATRIC" id="fig|1666911.3.peg.2252"/>
<dbReference type="InterPro" id="IPR058240">
    <property type="entry name" value="rSAM_sf"/>
</dbReference>
<dbReference type="PROSITE" id="PS51918">
    <property type="entry name" value="RADICAL_SAM"/>
    <property type="match status" value="1"/>
</dbReference>
<dbReference type="SFLD" id="SFLDS00029">
    <property type="entry name" value="Radical_SAM"/>
    <property type="match status" value="1"/>
</dbReference>
<proteinExistence type="predicted"/>
<dbReference type="InterPro" id="IPR007197">
    <property type="entry name" value="rSAM"/>
</dbReference>
<evidence type="ECO:0000313" key="9">
    <source>
        <dbReference type="Proteomes" id="UP000050465"/>
    </source>
</evidence>
<dbReference type="CDD" id="cd01335">
    <property type="entry name" value="Radical_SAM"/>
    <property type="match status" value="1"/>
</dbReference>
<dbReference type="Pfam" id="PF04055">
    <property type="entry name" value="Radical_SAM"/>
    <property type="match status" value="1"/>
</dbReference>
<comment type="caution">
    <text evidence="8">The sequence shown here is derived from an EMBL/GenBank/DDBJ whole genome shotgun (WGS) entry which is preliminary data.</text>
</comment>
<evidence type="ECO:0000256" key="5">
    <source>
        <dbReference type="ARBA" id="ARBA00023004"/>
    </source>
</evidence>
<keyword evidence="4" id="KW-0479">Metal-binding</keyword>
<accession>A0A0N8KMC6</accession>
<evidence type="ECO:0000259" key="7">
    <source>
        <dbReference type="PROSITE" id="PS51918"/>
    </source>
</evidence>
<comment type="cofactor">
    <cofactor evidence="1">
        <name>[4Fe-4S] cluster</name>
        <dbReference type="ChEBI" id="CHEBI:49883"/>
    </cofactor>
</comment>
<dbReference type="GO" id="GO:0046872">
    <property type="term" value="F:metal ion binding"/>
    <property type="evidence" value="ECO:0007669"/>
    <property type="project" value="UniProtKB-KW"/>
</dbReference>
<feature type="domain" description="Radical SAM core" evidence="7">
    <location>
        <begin position="22"/>
        <end position="251"/>
    </location>
</feature>
<dbReference type="Proteomes" id="UP000050465">
    <property type="component" value="Unassembled WGS sequence"/>
</dbReference>
<keyword evidence="2" id="KW-0004">4Fe-4S</keyword>
<dbReference type="InterPro" id="IPR013785">
    <property type="entry name" value="Aldolase_TIM"/>
</dbReference>
<dbReference type="InterPro" id="IPR040084">
    <property type="entry name" value="GTPase_Obg"/>
</dbReference>
<keyword evidence="5" id="KW-0408">Iron</keyword>
<protein>
    <submittedName>
        <fullName evidence="8">Fe-S oxidoreductase</fullName>
    </submittedName>
</protein>